<dbReference type="AlphaFoldDB" id="W7T5S8"/>
<feature type="domain" description="Alpha/beta hydrolase fold-5" evidence="3">
    <location>
        <begin position="99"/>
        <end position="259"/>
    </location>
</feature>
<proteinExistence type="predicted"/>
<dbReference type="OrthoDB" id="188124at2759"/>
<keyword evidence="2" id="KW-0812">Transmembrane</keyword>
<name>W7T5S8_9STRA</name>
<keyword evidence="2" id="KW-0472">Membrane</keyword>
<organism evidence="4 5">
    <name type="scientific">Nannochloropsis gaditana</name>
    <dbReference type="NCBI Taxonomy" id="72520"/>
    <lineage>
        <taxon>Eukaryota</taxon>
        <taxon>Sar</taxon>
        <taxon>Stramenopiles</taxon>
        <taxon>Ochrophyta</taxon>
        <taxon>Eustigmatophyceae</taxon>
        <taxon>Eustigmatales</taxon>
        <taxon>Monodopsidaceae</taxon>
        <taxon>Nannochloropsis</taxon>
    </lineage>
</organism>
<dbReference type="GO" id="GO:0016787">
    <property type="term" value="F:hydrolase activity"/>
    <property type="evidence" value="ECO:0007669"/>
    <property type="project" value="InterPro"/>
</dbReference>
<evidence type="ECO:0000256" key="2">
    <source>
        <dbReference type="SAM" id="Phobius"/>
    </source>
</evidence>
<dbReference type="InterPro" id="IPR029058">
    <property type="entry name" value="AB_hydrolase_fold"/>
</dbReference>
<evidence type="ECO:0000259" key="3">
    <source>
        <dbReference type="Pfam" id="PF12695"/>
    </source>
</evidence>
<reference evidence="4 5" key="1">
    <citation type="journal article" date="2014" name="Mol. Plant">
        <title>Chromosome Scale Genome Assembly and Transcriptome Profiling of Nannochloropsis gaditana in Nitrogen Depletion.</title>
        <authorList>
            <person name="Corteggiani Carpinelli E."/>
            <person name="Telatin A."/>
            <person name="Vitulo N."/>
            <person name="Forcato C."/>
            <person name="D'Angelo M."/>
            <person name="Schiavon R."/>
            <person name="Vezzi A."/>
            <person name="Giacometti G.M."/>
            <person name="Morosinotto T."/>
            <person name="Valle G."/>
        </authorList>
    </citation>
    <scope>NUCLEOTIDE SEQUENCE [LARGE SCALE GENOMIC DNA]</scope>
    <source>
        <strain evidence="4 5">B-31</strain>
    </source>
</reference>
<keyword evidence="5" id="KW-1185">Reference proteome</keyword>
<dbReference type="SUPFAM" id="SSF53474">
    <property type="entry name" value="alpha/beta-Hydrolases"/>
    <property type="match status" value="1"/>
</dbReference>
<sequence>MLVLTFLFAIFKPRMRYENSKQASHTHHTRHYLSTCARMPCSGELLRPQDTRARRKRRALCFLPGVLASILLVFSVTTTPAAGLILPPIDAATGPEVALVLLHGANVSPEAYLPLCRTLQTVIQTDVRLWIGLPDVNLNVPIYLDGAMNDLKSNFTARGLPVDAPRFLAGHSLGGVRAQSYAQEHAEDWVGGILMASVLLREYDNMTYPVPTLTVGGEKDGNMRVSRVAQASHVYRMQAEKTEDFPVVVVPGANHMSFASGQPPLPVALADLTAEISEDDGHESIAQVMAAFMRARLRQELRRAGDREDRGSSGDVRFQEDSVMTAALETTAQLVDPLIKAMLLEGSWHFQPPCNSDRPSPHCPFYPAWPPQPEDREPSTETNCVCGCLWVMDVAQAHVGDLEGYATYVVRDAFHDVRDTEPYHHAHLWNGCTTGALLDGSCVLNITTVSELIFDPLDALDAGFAPVTAAEIRAKMKSRQSIYQETVDPEAALADTDKFDFCAEINAKAFAWAHAQAPPRTKERFDRLGVQPVFDPDIRRRVQIGPIWINSPLRLHEQYDRLKEQYFWHIQSPTLVTDVTANIYPDSAGYHYCKLLSPARALEWIYVDGLRRYDRASGVVGRGEEGTGGMTAEEETGDQLARGKPVNSERAGKGGRGWDQNNQEGPYQTASLRERL</sequence>
<evidence type="ECO:0000313" key="4">
    <source>
        <dbReference type="EMBL" id="EWM22350.1"/>
    </source>
</evidence>
<comment type="caution">
    <text evidence="4">The sequence shown here is derived from an EMBL/GenBank/DDBJ whole genome shotgun (WGS) entry which is preliminary data.</text>
</comment>
<feature type="region of interest" description="Disordered" evidence="1">
    <location>
        <begin position="619"/>
        <end position="676"/>
    </location>
</feature>
<dbReference type="Gene3D" id="3.40.50.1820">
    <property type="entry name" value="alpha/beta hydrolase"/>
    <property type="match status" value="1"/>
</dbReference>
<dbReference type="InterPro" id="IPR029059">
    <property type="entry name" value="AB_hydrolase_5"/>
</dbReference>
<evidence type="ECO:0000256" key="1">
    <source>
        <dbReference type="SAM" id="MobiDB-lite"/>
    </source>
</evidence>
<dbReference type="Pfam" id="PF12695">
    <property type="entry name" value="Abhydrolase_5"/>
    <property type="match status" value="1"/>
</dbReference>
<dbReference type="EMBL" id="AZIL01002197">
    <property type="protein sequence ID" value="EWM22350.1"/>
    <property type="molecule type" value="Genomic_DNA"/>
</dbReference>
<feature type="transmembrane region" description="Helical" evidence="2">
    <location>
        <begin position="59"/>
        <end position="77"/>
    </location>
</feature>
<accession>W7T5S8</accession>
<protein>
    <recommendedName>
        <fullName evidence="3">Alpha/beta hydrolase fold-5 domain-containing protein</fullName>
    </recommendedName>
</protein>
<keyword evidence="2" id="KW-1133">Transmembrane helix</keyword>
<dbReference type="Proteomes" id="UP000019335">
    <property type="component" value="Unassembled WGS sequence"/>
</dbReference>
<gene>
    <name evidence="4" type="ORF">Naga_100208g2</name>
</gene>
<evidence type="ECO:0000313" key="5">
    <source>
        <dbReference type="Proteomes" id="UP000019335"/>
    </source>
</evidence>
<feature type="compositionally biased region" description="Polar residues" evidence="1">
    <location>
        <begin position="659"/>
        <end position="676"/>
    </location>
</feature>